<dbReference type="EMBL" id="AJIL01000066">
    <property type="protein sequence ID" value="KNE97577.1"/>
    <property type="molecule type" value="Genomic_DNA"/>
</dbReference>
<protein>
    <submittedName>
        <fullName evidence="1">Uncharacterized protein</fullName>
    </submittedName>
</protein>
<organism evidence="1 2">
    <name type="scientific">Puccinia striiformis f. sp. tritici PST-78</name>
    <dbReference type="NCBI Taxonomy" id="1165861"/>
    <lineage>
        <taxon>Eukaryota</taxon>
        <taxon>Fungi</taxon>
        <taxon>Dikarya</taxon>
        <taxon>Basidiomycota</taxon>
        <taxon>Pucciniomycotina</taxon>
        <taxon>Pucciniomycetes</taxon>
        <taxon>Pucciniales</taxon>
        <taxon>Pucciniaceae</taxon>
        <taxon>Puccinia</taxon>
    </lineage>
</organism>
<dbReference type="Proteomes" id="UP000054564">
    <property type="component" value="Unassembled WGS sequence"/>
</dbReference>
<reference evidence="2" key="1">
    <citation type="submission" date="2014-03" db="EMBL/GenBank/DDBJ databases">
        <title>The Genome Sequence of Puccinia striiformis f. sp. tritici PST-78.</title>
        <authorList>
            <consortium name="The Broad Institute Genome Sequencing Platform"/>
            <person name="Cuomo C."/>
            <person name="Hulbert S."/>
            <person name="Chen X."/>
            <person name="Walker B."/>
            <person name="Young S.K."/>
            <person name="Zeng Q."/>
            <person name="Gargeya S."/>
            <person name="Fitzgerald M."/>
            <person name="Haas B."/>
            <person name="Abouelleil A."/>
            <person name="Alvarado L."/>
            <person name="Arachchi H.M."/>
            <person name="Berlin A.M."/>
            <person name="Chapman S.B."/>
            <person name="Goldberg J."/>
            <person name="Griggs A."/>
            <person name="Gujja S."/>
            <person name="Hansen M."/>
            <person name="Howarth C."/>
            <person name="Imamovic A."/>
            <person name="Larimer J."/>
            <person name="McCowan C."/>
            <person name="Montmayeur A."/>
            <person name="Murphy C."/>
            <person name="Neiman D."/>
            <person name="Pearson M."/>
            <person name="Priest M."/>
            <person name="Roberts A."/>
            <person name="Saif S."/>
            <person name="Shea T."/>
            <person name="Sisk P."/>
            <person name="Sykes S."/>
            <person name="Wortman J."/>
            <person name="Nusbaum C."/>
            <person name="Birren B."/>
        </authorList>
    </citation>
    <scope>NUCLEOTIDE SEQUENCE [LARGE SCALE GENOMIC DNA]</scope>
    <source>
        <strain evidence="2">race PST-78</strain>
    </source>
</reference>
<proteinExistence type="predicted"/>
<comment type="caution">
    <text evidence="1">The sequence shown here is derived from an EMBL/GenBank/DDBJ whole genome shotgun (WGS) entry which is preliminary data.</text>
</comment>
<evidence type="ECO:0000313" key="1">
    <source>
        <dbReference type="EMBL" id="KNE97577.1"/>
    </source>
</evidence>
<keyword evidence="2" id="KW-1185">Reference proteome</keyword>
<evidence type="ECO:0000313" key="2">
    <source>
        <dbReference type="Proteomes" id="UP000054564"/>
    </source>
</evidence>
<dbReference type="AlphaFoldDB" id="A0A0L0VE41"/>
<accession>A0A0L0VE41</accession>
<gene>
    <name evidence="1" type="ORF">PSTG_09126</name>
</gene>
<name>A0A0L0VE41_9BASI</name>
<sequence>MEPLHLLFQSFSGAVLGWNPDHDHPRLIREEARLICRSPGQVQPIYMTRQQAQMNLETRCCIWLVSQLIQPRSQKPQPAEIHRVLVYILPNPTLRKNPLKILALKNQAQQEKKSSLKKLQCPQIVQFVMMKQKVKSLQKSVVNAQEDSMEDALIYGYNQVETLGSNSVDVQTVTTIPDFIRLDK</sequence>